<proteinExistence type="predicted"/>
<protein>
    <recommendedName>
        <fullName evidence="3">Tryptophan synthase beta chain-like PALP domain-containing protein</fullName>
    </recommendedName>
</protein>
<dbReference type="InterPro" id="IPR036052">
    <property type="entry name" value="TrpB-like_PALP_sf"/>
</dbReference>
<dbReference type="RefSeq" id="WP_060687335.1">
    <property type="nucleotide sequence ID" value="NZ_LGKN01000004.1"/>
</dbReference>
<reference evidence="4 5" key="1">
    <citation type="submission" date="2015-07" db="EMBL/GenBank/DDBJ databases">
        <title>Whole genome sequence of Ardenticatena maritima DSM 23922.</title>
        <authorList>
            <person name="Hemp J."/>
            <person name="Ward L.M."/>
            <person name="Pace L.A."/>
            <person name="Fischer W.W."/>
        </authorList>
    </citation>
    <scope>NUCLEOTIDE SEQUENCE [LARGE SCALE GENOMIC DNA]</scope>
    <source>
        <strain evidence="4 5">110S</strain>
    </source>
</reference>
<evidence type="ECO:0000256" key="1">
    <source>
        <dbReference type="ARBA" id="ARBA00001933"/>
    </source>
</evidence>
<dbReference type="InterPro" id="IPR050214">
    <property type="entry name" value="Cys_Synth/Cystath_Beta-Synth"/>
</dbReference>
<dbReference type="Gene3D" id="3.40.50.1100">
    <property type="match status" value="2"/>
</dbReference>
<keyword evidence="2" id="KW-0663">Pyridoxal phosphate</keyword>
<dbReference type="EMBL" id="LGKN01000004">
    <property type="protein sequence ID" value="KPL88326.1"/>
    <property type="molecule type" value="Genomic_DNA"/>
</dbReference>
<comment type="cofactor">
    <cofactor evidence="1">
        <name>pyridoxal 5'-phosphate</name>
        <dbReference type="ChEBI" id="CHEBI:597326"/>
    </cofactor>
</comment>
<name>A0A0P6YFP2_9CHLR</name>
<dbReference type="AlphaFoldDB" id="A0A0P6YFP2"/>
<gene>
    <name evidence="4" type="ORF">SE16_05730</name>
</gene>
<feature type="domain" description="Tryptophan synthase beta chain-like PALP" evidence="3">
    <location>
        <begin position="60"/>
        <end position="354"/>
    </location>
</feature>
<dbReference type="SUPFAM" id="SSF53686">
    <property type="entry name" value="Tryptophan synthase beta subunit-like PLP-dependent enzymes"/>
    <property type="match status" value="1"/>
</dbReference>
<dbReference type="InterPro" id="IPR001926">
    <property type="entry name" value="TrpB-like_PALP"/>
</dbReference>
<dbReference type="Proteomes" id="UP000050502">
    <property type="component" value="Unassembled WGS sequence"/>
</dbReference>
<dbReference type="PANTHER" id="PTHR10314">
    <property type="entry name" value="CYSTATHIONINE BETA-SYNTHASE"/>
    <property type="match status" value="1"/>
</dbReference>
<sequence>MTLTLFCTACRQPAPLTAWRCPACGGVLDTRLPTFQPDAIVRHEASLWRYAASLPIERTVSLGEGFTPLVALPHTPDPRLMVKLEYAAPTGSFKDRGTVMTINALLQAGVHDVVEDSSGNAGASLAAYAAAAGMHARIFTPAHAAEGKKRQMRIFGADLVEVPGPRSAATEACLRAAEESVYASHAWSPLPLLGFMTAAWELWEQLGDAPAAVVCPVGQGGLFLGLWRGFLALRTAGCITRMPRLYAVQSTACAPITTAWYLKEPDPIAVEEGETIAEGIRIAHPVRGRDVLSAIRSSGGAAFAVSDEATRAAHRWFAKRGLFVEPTSAVVGVPLEEICEHTREDGAIVLMLTGSGLKYGLS</sequence>
<dbReference type="GO" id="GO:1901605">
    <property type="term" value="P:alpha-amino acid metabolic process"/>
    <property type="evidence" value="ECO:0007669"/>
    <property type="project" value="UniProtKB-ARBA"/>
</dbReference>
<comment type="caution">
    <text evidence="4">The sequence shown here is derived from an EMBL/GenBank/DDBJ whole genome shotgun (WGS) entry which is preliminary data.</text>
</comment>
<evidence type="ECO:0000313" key="5">
    <source>
        <dbReference type="Proteomes" id="UP000050502"/>
    </source>
</evidence>
<evidence type="ECO:0000259" key="3">
    <source>
        <dbReference type="Pfam" id="PF00291"/>
    </source>
</evidence>
<organism evidence="4 5">
    <name type="scientific">Ardenticatena maritima</name>
    <dbReference type="NCBI Taxonomy" id="872965"/>
    <lineage>
        <taxon>Bacteria</taxon>
        <taxon>Bacillati</taxon>
        <taxon>Chloroflexota</taxon>
        <taxon>Ardenticatenia</taxon>
        <taxon>Ardenticatenales</taxon>
        <taxon>Ardenticatenaceae</taxon>
        <taxon>Ardenticatena</taxon>
    </lineage>
</organism>
<dbReference type="PATRIC" id="fig|872965.6.peg.1174"/>
<accession>A0A0P6YFP2</accession>
<evidence type="ECO:0000256" key="2">
    <source>
        <dbReference type="ARBA" id="ARBA00022898"/>
    </source>
</evidence>
<dbReference type="Pfam" id="PF00291">
    <property type="entry name" value="PALP"/>
    <property type="match status" value="1"/>
</dbReference>
<evidence type="ECO:0000313" key="4">
    <source>
        <dbReference type="EMBL" id="KPL88326.1"/>
    </source>
</evidence>